<organism evidence="1 2">
    <name type="scientific">Umbelopsis vinacea</name>
    <dbReference type="NCBI Taxonomy" id="44442"/>
    <lineage>
        <taxon>Eukaryota</taxon>
        <taxon>Fungi</taxon>
        <taxon>Fungi incertae sedis</taxon>
        <taxon>Mucoromycota</taxon>
        <taxon>Mucoromycotina</taxon>
        <taxon>Umbelopsidomycetes</taxon>
        <taxon>Umbelopsidales</taxon>
        <taxon>Umbelopsidaceae</taxon>
        <taxon>Umbelopsis</taxon>
    </lineage>
</organism>
<sequence>MDVLMPKGFSIDSIEKCMMDYDSNFIEYNDEEAINSRLGSSFIVLKQTHFIAYYDQQQTIHGSEKVSFSRELTVFFVAKIRLICSSQTNVLGSEAEDGSIIANYTTVDIPSFAEITKSKQCNDKFFIVNLGDDQHLCCNIQTLKTFTYHSCARFFVLDVISGGTEEGFTRLHDESEKVKSLKPLPKDPNFTLLDIEGNPVEEQTEYQLEMYDQDMDILNFFDDKLSGTAFENQVEILAVKFSIVDGIHHLTYDNKYLHVADGNDEISLTDQLPRKHQRLQFVLTEHNTFIIFKWNQRVCLEIETFTNSYSALSFVEEKLSDRGSYLQLFFLKRV</sequence>
<accession>A0A8H7UIK3</accession>
<evidence type="ECO:0000313" key="1">
    <source>
        <dbReference type="EMBL" id="KAG2180384.1"/>
    </source>
</evidence>
<dbReference type="OrthoDB" id="2399771at2759"/>
<dbReference type="AlphaFoldDB" id="A0A8H7UIK3"/>
<dbReference type="Proteomes" id="UP000612746">
    <property type="component" value="Unassembled WGS sequence"/>
</dbReference>
<protein>
    <submittedName>
        <fullName evidence="1">Uncharacterized protein</fullName>
    </submittedName>
</protein>
<name>A0A8H7UIK3_9FUNG</name>
<dbReference type="EMBL" id="JAEPRA010000009">
    <property type="protein sequence ID" value="KAG2180384.1"/>
    <property type="molecule type" value="Genomic_DNA"/>
</dbReference>
<gene>
    <name evidence="1" type="ORF">INT44_003386</name>
</gene>
<comment type="caution">
    <text evidence="1">The sequence shown here is derived from an EMBL/GenBank/DDBJ whole genome shotgun (WGS) entry which is preliminary data.</text>
</comment>
<keyword evidence="2" id="KW-1185">Reference proteome</keyword>
<proteinExistence type="predicted"/>
<reference evidence="1" key="1">
    <citation type="submission" date="2020-12" db="EMBL/GenBank/DDBJ databases">
        <title>Metabolic potential, ecology and presence of endohyphal bacteria is reflected in genomic diversity of Mucoromycotina.</title>
        <authorList>
            <person name="Muszewska A."/>
            <person name="Okrasinska A."/>
            <person name="Steczkiewicz K."/>
            <person name="Drgas O."/>
            <person name="Orlowska M."/>
            <person name="Perlinska-Lenart U."/>
            <person name="Aleksandrzak-Piekarczyk T."/>
            <person name="Szatraj K."/>
            <person name="Zielenkiewicz U."/>
            <person name="Pilsyk S."/>
            <person name="Malc E."/>
            <person name="Mieczkowski P."/>
            <person name="Kruszewska J.S."/>
            <person name="Biernat P."/>
            <person name="Pawlowska J."/>
        </authorList>
    </citation>
    <scope>NUCLEOTIDE SEQUENCE</scope>
    <source>
        <strain evidence="1">WA0000051536</strain>
    </source>
</reference>
<evidence type="ECO:0000313" key="2">
    <source>
        <dbReference type="Proteomes" id="UP000612746"/>
    </source>
</evidence>